<dbReference type="PROSITE" id="PS00941">
    <property type="entry name" value="CARBOXYLESTERASE_B_2"/>
    <property type="match status" value="1"/>
</dbReference>
<evidence type="ECO:0000259" key="4">
    <source>
        <dbReference type="Pfam" id="PF00135"/>
    </source>
</evidence>
<reference evidence="5 6" key="1">
    <citation type="journal article" date="2019" name="Int. J. Syst. Evol. Microbiol.">
        <title>The Global Catalogue of Microorganisms (GCM) 10K type strain sequencing project: providing services to taxonomists for standard genome sequencing and annotation.</title>
        <authorList>
            <consortium name="The Broad Institute Genomics Platform"/>
            <consortium name="The Broad Institute Genome Sequencing Center for Infectious Disease"/>
            <person name="Wu L."/>
            <person name="Ma J."/>
        </authorList>
    </citation>
    <scope>NUCLEOTIDE SEQUENCE [LARGE SCALE GENOMIC DNA]</scope>
    <source>
        <strain evidence="5 6">JCM 15089</strain>
    </source>
</reference>
<dbReference type="PROSITE" id="PS00122">
    <property type="entry name" value="CARBOXYLESTERASE_B_1"/>
    <property type="match status" value="1"/>
</dbReference>
<evidence type="ECO:0000256" key="3">
    <source>
        <dbReference type="RuleBase" id="RU361235"/>
    </source>
</evidence>
<keyword evidence="2 3" id="KW-0378">Hydrolase</keyword>
<dbReference type="Proteomes" id="UP001499951">
    <property type="component" value="Unassembled WGS sequence"/>
</dbReference>
<dbReference type="PANTHER" id="PTHR11559">
    <property type="entry name" value="CARBOXYLESTERASE"/>
    <property type="match status" value="1"/>
</dbReference>
<dbReference type="Gene3D" id="3.40.50.1820">
    <property type="entry name" value="alpha/beta hydrolase"/>
    <property type="match status" value="1"/>
</dbReference>
<dbReference type="InterPro" id="IPR019819">
    <property type="entry name" value="Carboxylesterase_B_CS"/>
</dbReference>
<dbReference type="InterPro" id="IPR029058">
    <property type="entry name" value="AB_hydrolase_fold"/>
</dbReference>
<keyword evidence="6" id="KW-1185">Reference proteome</keyword>
<feature type="domain" description="Carboxylesterase type B" evidence="4">
    <location>
        <begin position="6"/>
        <end position="472"/>
    </location>
</feature>
<dbReference type="InterPro" id="IPR019826">
    <property type="entry name" value="Carboxylesterase_B_AS"/>
</dbReference>
<dbReference type="SUPFAM" id="SSF53474">
    <property type="entry name" value="alpha/beta-Hydrolases"/>
    <property type="match status" value="1"/>
</dbReference>
<dbReference type="EC" id="3.1.1.-" evidence="3"/>
<accession>A0ABN1ELV6</accession>
<dbReference type="RefSeq" id="WP_208393635.1">
    <property type="nucleotide sequence ID" value="NZ_BAAADD010000004.1"/>
</dbReference>
<evidence type="ECO:0000313" key="6">
    <source>
        <dbReference type="Proteomes" id="UP001499951"/>
    </source>
</evidence>
<evidence type="ECO:0000313" key="5">
    <source>
        <dbReference type="EMBL" id="GAA0569413.1"/>
    </source>
</evidence>
<organism evidence="5 6">
    <name type="scientific">Rhizomicrobium electricum</name>
    <dbReference type="NCBI Taxonomy" id="480070"/>
    <lineage>
        <taxon>Bacteria</taxon>
        <taxon>Pseudomonadati</taxon>
        <taxon>Pseudomonadota</taxon>
        <taxon>Alphaproteobacteria</taxon>
        <taxon>Micropepsales</taxon>
        <taxon>Micropepsaceae</taxon>
        <taxon>Rhizomicrobium</taxon>
    </lineage>
</organism>
<dbReference type="InterPro" id="IPR002018">
    <property type="entry name" value="CarbesteraseB"/>
</dbReference>
<evidence type="ECO:0000256" key="1">
    <source>
        <dbReference type="ARBA" id="ARBA00005964"/>
    </source>
</evidence>
<dbReference type="InterPro" id="IPR050309">
    <property type="entry name" value="Type-B_Carboxylest/Lipase"/>
</dbReference>
<sequence>MAPHGPIVEASDGALEGLQEAALHVFRGIPYAEPPERWKPPQPVSRWSGVRRATAFGPAAVQPPSPAGSIYEISADHPQPMSEDCLTLNIWAPAGVSAAPVLIWIHGGSLVIGSSREGFYDGAKLASRGIVVVTINYRLGVFGWLAHPGLSAESPLGISGNYGLLDQIEALRWIRRNIAAFGGDPNNVTITGESAGALSVMYLMASPLARGLFAKAIAQSAYMITTPMLKERRYGLPCAEEAGAKLARALGTNDIAVLRAVPPGDLALRASAAGFAPFGAVDGHVLPDQLVDVFDRGEQAPVPLLAGFNSGEIRSLRFLVPPPPDTATEYEAVIRDRYGDLAGEYLRLYPATDVRESLYAGTRDALYGWTAERLVRKQASSGQPSYLYFWDHGYPAADSTGRRAFHGSEIPYAFGTADRSTSRWPKVPSTPQELKLSEVMVGYWSSFARSGRPQAANAPEWPAFGTSGHALVIDEDLHATCDLMPGMFALHEEVVRRRRAHDIAWNWNVGLWSPKNPVTT</sequence>
<evidence type="ECO:0000256" key="2">
    <source>
        <dbReference type="ARBA" id="ARBA00022801"/>
    </source>
</evidence>
<proteinExistence type="inferred from homology"/>
<dbReference type="Pfam" id="PF00135">
    <property type="entry name" value="COesterase"/>
    <property type="match status" value="1"/>
</dbReference>
<protein>
    <recommendedName>
        <fullName evidence="3">Carboxylic ester hydrolase</fullName>
        <ecNumber evidence="3">3.1.1.-</ecNumber>
    </recommendedName>
</protein>
<name>A0ABN1ELV6_9PROT</name>
<comment type="similarity">
    <text evidence="1 3">Belongs to the type-B carboxylesterase/lipase family.</text>
</comment>
<comment type="caution">
    <text evidence="5">The sequence shown here is derived from an EMBL/GenBank/DDBJ whole genome shotgun (WGS) entry which is preliminary data.</text>
</comment>
<dbReference type="EMBL" id="BAAADD010000004">
    <property type="protein sequence ID" value="GAA0569413.1"/>
    <property type="molecule type" value="Genomic_DNA"/>
</dbReference>
<gene>
    <name evidence="5" type="ORF">GCM10008942_17620</name>
</gene>